<name>A0A803JLY0_XENTR</name>
<dbReference type="InterPro" id="IPR005135">
    <property type="entry name" value="Endo/exonuclease/phosphatase"/>
</dbReference>
<sequence>MLDPWTHSKPPSFNLKVCTHNVKGLNSPQKRTLAFTDYAKQHIDVLLLQETHFSKASYPKYISKHYPQTYLANSPTKTKGVAILIAKNTKFQLRQKHIDQEGRYIILTGLLQNQLTTLATVYAPNTSKRTFFQTFFTKLSETSEGRVIIGGDFNTTINNNLDRSREILDSHTQSEYNRDSKYLTKHLTSAALVDTWREKHPLDRDYTFFSSAHSSYSRIDFIFTKPTQLEHVQIAKIHDITWSDHAMVEIIMEKWDTTRGQGQWRLNESLLLDNDTRTEVTNSIKEYFETNKKTDTSLATRWDAHKAVIRGILLKHASRLKKIREGKIQELSNRLHKLATTHKKNPTSQSSREIQNTRSELIQALSDKAAYTMRKTKAQYYEYANKPHTMLARKLKALSTSQTIHAIRNPSGTITRDTKQILQAFKNFYTDLYKDDKAPEAHSAPTSDFLTKWNPPTLTLEQKEMLASPVDTEEIEQIIKEAKSGKAPGPDGYTAKYYKKFADHLIPHLKDLFQSFLDGSPPTPHMQTATIIMILKPGKDPHNCDSYRPISLINADLKLFAKLMATRLNKVLPLLIHYDQVGFVPGRQAADNVRKAINLLSLAPKMNSTSLLLSLDAQKAFDRLNWKYMFAVLEKLRLPKPYITGLKQLYTTPTAQVTIMGTHSDRIEIQGGTRQECPMSPLIFALSLEPLAYAIRQNPNIKGFQVGPIEHKISLFADDILLTLTSPQTTLPNLLTTLEKFQNTTGYKINPSKSHALPLQMPSSELKLLQLNFDYKWEKETITYLGINLTSSYQTLYNANYPKLLDKLKKDLTIWHTYHLSWFGRIAAVKMTLLPRILYLFRTLPIQFPEHTATTLQKSITNFIWGGKKPRIKATIMTKPKTLGGLGVPHIYRYYLASRLEAMILTHKPTKEPWKTIEDQATTPMKLAHLFWIPKPLRITPKDLLPTSRQALDLWDVTAHKYKLTTTDSKLKTIFNNKDFTPGCTPTNFKTWIAANLTTIKALAPEQKIISFQECTDKYEIPNTQLFQYLQIKHFIEAKTKAQTNNPLTHLENICHRRSQPEHLISLLYYQLAKDTTPLQQKYMAKWEEDLGTTISEQTWSYIWTAANKTSICATSSERAYKIIFRWYYTPTRISKLSNNPELATCFRGCGEQGSFMHTWWTCKIAQEFWNTVATLLSEVLHITVEPTPQLFLLGIKPRNIQPKQTCKLTTHILTAARSLLAANWKQPNIPGTTTLITKINWIKAMESIRNRLLDRSYEGELEWYPWNQYLESQQAESTT</sequence>
<protein>
    <recommendedName>
        <fullName evidence="1">Reverse transcriptase domain-containing protein</fullName>
    </recommendedName>
</protein>
<dbReference type="CDD" id="cd09076">
    <property type="entry name" value="L1-EN"/>
    <property type="match status" value="1"/>
</dbReference>
<dbReference type="PANTHER" id="PTHR31635">
    <property type="entry name" value="REVERSE TRANSCRIPTASE DOMAIN-CONTAINING PROTEIN-RELATED"/>
    <property type="match status" value="1"/>
</dbReference>
<dbReference type="Ensembl" id="ENSXETT00000108880">
    <property type="protein sequence ID" value="ENSXETP00000108959"/>
    <property type="gene ID" value="ENSXETG00000044089"/>
</dbReference>
<dbReference type="Pfam" id="PF03372">
    <property type="entry name" value="Exo_endo_phos"/>
    <property type="match status" value="1"/>
</dbReference>
<dbReference type="InterPro" id="IPR043502">
    <property type="entry name" value="DNA/RNA_pol_sf"/>
</dbReference>
<reference evidence="2" key="1">
    <citation type="journal article" date="2010" name="Science">
        <title>The genome of the Western clawed frog Xenopus tropicalis.</title>
        <authorList>
            <person name="Hellsten U."/>
            <person name="Harland R.M."/>
            <person name="Gilchrist M.J."/>
            <person name="Hendrix D."/>
            <person name="Jurka J."/>
            <person name="Kapitonov V."/>
            <person name="Ovcharenko I."/>
            <person name="Putnam N.H."/>
            <person name="Shu S."/>
            <person name="Taher L."/>
            <person name="Blitz I.L."/>
            <person name="Blumberg B."/>
            <person name="Dichmann D.S."/>
            <person name="Dubchak I."/>
            <person name="Amaya E."/>
            <person name="Detter J.C."/>
            <person name="Fletcher R."/>
            <person name="Gerhard D.S."/>
            <person name="Goodstein D."/>
            <person name="Graves T."/>
            <person name="Grigoriev I.V."/>
            <person name="Grimwood J."/>
            <person name="Kawashima T."/>
            <person name="Lindquist E."/>
            <person name="Lucas S.M."/>
            <person name="Mead P.E."/>
            <person name="Mitros T."/>
            <person name="Ogino H."/>
            <person name="Ohta Y."/>
            <person name="Poliakov A.V."/>
            <person name="Pollet N."/>
            <person name="Robert J."/>
            <person name="Salamov A."/>
            <person name="Sater A.K."/>
            <person name="Schmutz J."/>
            <person name="Terry A."/>
            <person name="Vize P.D."/>
            <person name="Warren W.C."/>
            <person name="Wells D."/>
            <person name="Wills A."/>
            <person name="Wilson R.K."/>
            <person name="Zimmerman L.B."/>
            <person name="Zorn A.M."/>
            <person name="Grainger R."/>
            <person name="Grammer T."/>
            <person name="Khokha M.K."/>
            <person name="Richardson P.M."/>
            <person name="Rokhsar D.S."/>
        </authorList>
    </citation>
    <scope>NUCLEOTIDE SEQUENCE [LARGE SCALE GENOMIC DNA]</scope>
    <source>
        <strain evidence="2">Nigerian</strain>
    </source>
</reference>
<dbReference type="PANTHER" id="PTHR31635:SF196">
    <property type="entry name" value="REVERSE TRANSCRIPTASE DOMAIN-CONTAINING PROTEIN-RELATED"/>
    <property type="match status" value="1"/>
</dbReference>
<evidence type="ECO:0000313" key="2">
    <source>
        <dbReference type="Ensembl" id="ENSXETP00000108959"/>
    </source>
</evidence>
<dbReference type="CDD" id="cd01650">
    <property type="entry name" value="RT_nLTR_like"/>
    <property type="match status" value="1"/>
</dbReference>
<proteinExistence type="predicted"/>
<dbReference type="SUPFAM" id="SSF56219">
    <property type="entry name" value="DNase I-like"/>
    <property type="match status" value="1"/>
</dbReference>
<dbReference type="InterPro" id="IPR036691">
    <property type="entry name" value="Endo/exonu/phosph_ase_sf"/>
</dbReference>
<dbReference type="PROSITE" id="PS50878">
    <property type="entry name" value="RT_POL"/>
    <property type="match status" value="1"/>
</dbReference>
<dbReference type="InParanoid" id="A0A803JLY0"/>
<feature type="domain" description="Reverse transcriptase" evidence="1">
    <location>
        <begin position="515"/>
        <end position="789"/>
    </location>
</feature>
<dbReference type="GeneTree" id="ENSGT00940000163630"/>
<accession>A0A803JLY0</accession>
<reference evidence="2" key="2">
    <citation type="submission" date="2021-03" db="UniProtKB">
        <authorList>
            <consortium name="Ensembl"/>
        </authorList>
    </citation>
    <scope>IDENTIFICATION</scope>
</reference>
<dbReference type="Pfam" id="PF00078">
    <property type="entry name" value="RVT_1"/>
    <property type="match status" value="1"/>
</dbReference>
<dbReference type="AlphaFoldDB" id="A0A803JLY0"/>
<dbReference type="FunCoup" id="A0A803JLY0">
    <property type="interactions" value="2"/>
</dbReference>
<dbReference type="GO" id="GO:0003824">
    <property type="term" value="F:catalytic activity"/>
    <property type="evidence" value="ECO:0007669"/>
    <property type="project" value="InterPro"/>
</dbReference>
<organism evidence="2">
    <name type="scientific">Xenopus tropicalis</name>
    <name type="common">Western clawed frog</name>
    <name type="synonym">Silurana tropicalis</name>
    <dbReference type="NCBI Taxonomy" id="8364"/>
    <lineage>
        <taxon>Eukaryota</taxon>
        <taxon>Metazoa</taxon>
        <taxon>Chordata</taxon>
        <taxon>Craniata</taxon>
        <taxon>Vertebrata</taxon>
        <taxon>Euteleostomi</taxon>
        <taxon>Amphibia</taxon>
        <taxon>Batrachia</taxon>
        <taxon>Anura</taxon>
        <taxon>Pipoidea</taxon>
        <taxon>Pipidae</taxon>
        <taxon>Xenopodinae</taxon>
        <taxon>Xenopus</taxon>
        <taxon>Silurana</taxon>
    </lineage>
</organism>
<evidence type="ECO:0000259" key="1">
    <source>
        <dbReference type="PROSITE" id="PS50878"/>
    </source>
</evidence>
<dbReference type="SUPFAM" id="SSF56672">
    <property type="entry name" value="DNA/RNA polymerases"/>
    <property type="match status" value="1"/>
</dbReference>
<dbReference type="InterPro" id="IPR000477">
    <property type="entry name" value="RT_dom"/>
</dbReference>
<dbReference type="Gene3D" id="3.60.10.10">
    <property type="entry name" value="Endonuclease/exonuclease/phosphatase"/>
    <property type="match status" value="1"/>
</dbReference>